<reference evidence="2 3" key="1">
    <citation type="journal article" date="2024" name="J Genomics">
        <title>Draft genome sequencing and assembly of Favolaschia claudopus CIRM-BRFM 2984 isolated from oak limbs.</title>
        <authorList>
            <person name="Navarro D."/>
            <person name="Drula E."/>
            <person name="Chaduli D."/>
            <person name="Cazenave R."/>
            <person name="Ahrendt S."/>
            <person name="Wang J."/>
            <person name="Lipzen A."/>
            <person name="Daum C."/>
            <person name="Barry K."/>
            <person name="Grigoriev I.V."/>
            <person name="Favel A."/>
            <person name="Rosso M.N."/>
            <person name="Martin F."/>
        </authorList>
    </citation>
    <scope>NUCLEOTIDE SEQUENCE [LARGE SCALE GENOMIC DNA]</scope>
    <source>
        <strain evidence="2 3">CIRM-BRFM 2984</strain>
    </source>
</reference>
<organism evidence="2 3">
    <name type="scientific">Favolaschia claudopus</name>
    <dbReference type="NCBI Taxonomy" id="2862362"/>
    <lineage>
        <taxon>Eukaryota</taxon>
        <taxon>Fungi</taxon>
        <taxon>Dikarya</taxon>
        <taxon>Basidiomycota</taxon>
        <taxon>Agaricomycotina</taxon>
        <taxon>Agaricomycetes</taxon>
        <taxon>Agaricomycetidae</taxon>
        <taxon>Agaricales</taxon>
        <taxon>Marasmiineae</taxon>
        <taxon>Mycenaceae</taxon>
        <taxon>Favolaschia</taxon>
    </lineage>
</organism>
<comment type="caution">
    <text evidence="2">The sequence shown here is derived from an EMBL/GenBank/DDBJ whole genome shotgun (WGS) entry which is preliminary data.</text>
</comment>
<evidence type="ECO:0000313" key="3">
    <source>
        <dbReference type="Proteomes" id="UP001362999"/>
    </source>
</evidence>
<feature type="compositionally biased region" description="Basic residues" evidence="1">
    <location>
        <begin position="339"/>
        <end position="348"/>
    </location>
</feature>
<gene>
    <name evidence="2" type="ORF">R3P38DRAFT_2776152</name>
</gene>
<evidence type="ECO:0000256" key="1">
    <source>
        <dbReference type="SAM" id="MobiDB-lite"/>
    </source>
</evidence>
<dbReference type="Proteomes" id="UP001362999">
    <property type="component" value="Unassembled WGS sequence"/>
</dbReference>
<feature type="region of interest" description="Disordered" evidence="1">
    <location>
        <begin position="275"/>
        <end position="365"/>
    </location>
</feature>
<protein>
    <submittedName>
        <fullName evidence="2">Uncharacterized protein</fullName>
    </submittedName>
</protein>
<feature type="compositionally biased region" description="Basic and acidic residues" evidence="1">
    <location>
        <begin position="304"/>
        <end position="338"/>
    </location>
</feature>
<accession>A0AAW0BMG9</accession>
<keyword evidence="3" id="KW-1185">Reference proteome</keyword>
<dbReference type="EMBL" id="JAWWNJ010000028">
    <property type="protein sequence ID" value="KAK7028424.1"/>
    <property type="molecule type" value="Genomic_DNA"/>
</dbReference>
<dbReference type="AlphaFoldDB" id="A0AAW0BMG9"/>
<feature type="region of interest" description="Disordered" evidence="1">
    <location>
        <begin position="61"/>
        <end position="81"/>
    </location>
</feature>
<proteinExistence type="predicted"/>
<name>A0AAW0BMG9_9AGAR</name>
<evidence type="ECO:0000313" key="2">
    <source>
        <dbReference type="EMBL" id="KAK7028424.1"/>
    </source>
</evidence>
<sequence length="365" mass="40395">MCRVVCYWGVLGEIGGRGKLVIQSRNTVTVQAARRREEAGACLDIDKILKLMGEGWQVETETEDVDGDMQQKPQRAPENDRGIWTCQPEPFAKSRSGDDRELRIAAIVYLKSQLRRWWSNQELERDGECTYLSQQSSGLGTGSWDETGRAAMLARQCSSSREERHARAVAENQNAKVFVSRSASFGLPSASECRDVSIEFRSGPQFLLPKQDSPHNPFATWIPTKIWTDSTASLVLLSPATPGLALVTHAPISELVYLMSGAGLRILESRDGVETFASSGGDKEEEDYVEYEAGSKKRKPRPHRGAEGAAKKRQTDSGRKPPRKDAGEGGERRAEAQGRRRGAKKPKKSVRDRVNLPKSADGPNR</sequence>